<protein>
    <submittedName>
        <fullName evidence="1">Uncharacterized protein DUF2057</fullName>
    </submittedName>
</protein>
<dbReference type="Pfam" id="PF09829">
    <property type="entry name" value="DUF2057"/>
    <property type="match status" value="1"/>
</dbReference>
<proteinExistence type="predicted"/>
<name>A0A4R1FCJ3_9GAMM</name>
<reference evidence="1 2" key="1">
    <citation type="submission" date="2019-03" db="EMBL/GenBank/DDBJ databases">
        <title>Genomic Encyclopedia of Type Strains, Phase IV (KMG-IV): sequencing the most valuable type-strain genomes for metagenomic binning, comparative biology and taxonomic classification.</title>
        <authorList>
            <person name="Goeker M."/>
        </authorList>
    </citation>
    <scope>NUCLEOTIDE SEQUENCE [LARGE SCALE GENOMIC DNA]</scope>
    <source>
        <strain evidence="1 2">DSM 24830</strain>
    </source>
</reference>
<comment type="caution">
    <text evidence="1">The sequence shown here is derived from an EMBL/GenBank/DDBJ whole genome shotgun (WGS) entry which is preliminary data.</text>
</comment>
<dbReference type="EMBL" id="SMFQ01000002">
    <property type="protein sequence ID" value="TCJ88501.1"/>
    <property type="molecule type" value="Genomic_DNA"/>
</dbReference>
<dbReference type="AlphaFoldDB" id="A0A4R1FCJ3"/>
<gene>
    <name evidence="1" type="ORF">EV695_0357</name>
</gene>
<dbReference type="InterPro" id="IPR018635">
    <property type="entry name" value="UPF0319"/>
</dbReference>
<sequence>MIRKYTKLLSVIAIITIFLTNISGCSSPLKEKRNFGEGEVTLIAPAELMIRIIDNKKIKMADFRDGTYTIRLPKGQHSIVFEYIDNWNRKTDMANIMRSPPVVLTYNYNSSHSYILNYKRPESAEEARKLAKRPKFWLEQKGKILKEGVVNKSIFLRNQY</sequence>
<accession>A0A4R1FCJ3</accession>
<dbReference type="Proteomes" id="UP000294887">
    <property type="component" value="Unassembled WGS sequence"/>
</dbReference>
<dbReference type="RefSeq" id="WP_131904195.1">
    <property type="nucleotide sequence ID" value="NZ_BAAAFU010000008.1"/>
</dbReference>
<evidence type="ECO:0000313" key="2">
    <source>
        <dbReference type="Proteomes" id="UP000294887"/>
    </source>
</evidence>
<organism evidence="1 2">
    <name type="scientific">Cocleimonas flava</name>
    <dbReference type="NCBI Taxonomy" id="634765"/>
    <lineage>
        <taxon>Bacteria</taxon>
        <taxon>Pseudomonadati</taxon>
        <taxon>Pseudomonadota</taxon>
        <taxon>Gammaproteobacteria</taxon>
        <taxon>Thiotrichales</taxon>
        <taxon>Thiotrichaceae</taxon>
        <taxon>Cocleimonas</taxon>
    </lineage>
</organism>
<keyword evidence="2" id="KW-1185">Reference proteome</keyword>
<evidence type="ECO:0000313" key="1">
    <source>
        <dbReference type="EMBL" id="TCJ88501.1"/>
    </source>
</evidence>